<dbReference type="InterPro" id="IPR036188">
    <property type="entry name" value="FAD/NAD-bd_sf"/>
</dbReference>
<comment type="cofactor">
    <cofactor evidence="1">
        <name>FAD</name>
        <dbReference type="ChEBI" id="CHEBI:57692"/>
    </cofactor>
</comment>
<proteinExistence type="inferred from homology"/>
<sequence length="545" mass="61228">MAPKPPSNNESTDLQLDALIIGAGFSGIYTLHKLRDEMNMNVKIFEARSDIGGTWNNNRYPGARVDSPAPLYGYTLPKVWRDWTWTEKYPGQKELKSYFDHIDRSLDIRKDCIFNSDVNDARFEPKVGRWFVQTRDGKSASAKYLVVAVGFASKSYTPDWPGLDTFRGTIYHSAHWPTAGVNVTGKKVAIIGTGSTGIQIAQEWMKEATETIIFQRSPNLCLPMRQRQLDADQQKVDKTGYNDFFRRCATTFGGLDFEPTPRNTFDDTPEQREAFFEKLYADGGFKLWFNNYQDMLLDAAANRATYGFWARKTRARISDPVKQDQLAPLEPPYPFGTKRPSLEQDFYELCDQRNVHIVDTKRYPVAGLCPEGIRTADGKCHEVDIIAVATGFDAMTGGLKRLGLRDLNGVSLEKRWEDSLSTYLGISISGFPNMFLPYSVQAPTAFSNAHSTIELQGDWISSVIAKMERENVGYITATKEAASGWNDEVNAINNATLMPQAKSWYMGANIPGKPVQALNYLGGLPTYRQRCDAVLTQDFLGFAKA</sequence>
<evidence type="ECO:0000256" key="1">
    <source>
        <dbReference type="ARBA" id="ARBA00001974"/>
    </source>
</evidence>
<keyword evidence="4" id="KW-0274">FAD</keyword>
<evidence type="ECO:0000256" key="4">
    <source>
        <dbReference type="ARBA" id="ARBA00022827"/>
    </source>
</evidence>
<keyword evidence="6" id="KW-0560">Oxidoreductase</keyword>
<organism evidence="8 9">
    <name type="scientific">Aspergillus sclerotialis</name>
    <dbReference type="NCBI Taxonomy" id="2070753"/>
    <lineage>
        <taxon>Eukaryota</taxon>
        <taxon>Fungi</taxon>
        <taxon>Dikarya</taxon>
        <taxon>Ascomycota</taxon>
        <taxon>Pezizomycotina</taxon>
        <taxon>Eurotiomycetes</taxon>
        <taxon>Eurotiomycetidae</taxon>
        <taxon>Eurotiales</taxon>
        <taxon>Aspergillaceae</taxon>
        <taxon>Aspergillus</taxon>
        <taxon>Aspergillus subgen. Polypaecilum</taxon>
    </lineage>
</organism>
<dbReference type="Gene3D" id="3.50.50.60">
    <property type="entry name" value="FAD/NAD(P)-binding domain"/>
    <property type="match status" value="2"/>
</dbReference>
<keyword evidence="9" id="KW-1185">Reference proteome</keyword>
<evidence type="ECO:0000256" key="2">
    <source>
        <dbReference type="ARBA" id="ARBA00010139"/>
    </source>
</evidence>
<dbReference type="STRING" id="2070753.A0A3A2ZWH3"/>
<evidence type="ECO:0000313" key="8">
    <source>
        <dbReference type="EMBL" id="RJE27050.1"/>
    </source>
</evidence>
<dbReference type="GO" id="GO:0004499">
    <property type="term" value="F:N,N-dimethylaniline monooxygenase activity"/>
    <property type="evidence" value="ECO:0007669"/>
    <property type="project" value="InterPro"/>
</dbReference>
<dbReference type="AlphaFoldDB" id="A0A3A2ZWH3"/>
<dbReference type="PANTHER" id="PTHR43098">
    <property type="entry name" value="L-ORNITHINE N(5)-MONOOXYGENASE-RELATED"/>
    <property type="match status" value="1"/>
</dbReference>
<name>A0A3A2ZWH3_9EURO</name>
<dbReference type="Proteomes" id="UP000266188">
    <property type="component" value="Unassembled WGS sequence"/>
</dbReference>
<dbReference type="OrthoDB" id="66881at2759"/>
<dbReference type="Pfam" id="PF00743">
    <property type="entry name" value="FMO-like"/>
    <property type="match status" value="1"/>
</dbReference>
<evidence type="ECO:0000256" key="6">
    <source>
        <dbReference type="ARBA" id="ARBA00023002"/>
    </source>
</evidence>
<dbReference type="SUPFAM" id="SSF51905">
    <property type="entry name" value="FAD/NAD(P)-binding domain"/>
    <property type="match status" value="2"/>
</dbReference>
<evidence type="ECO:0000256" key="7">
    <source>
        <dbReference type="ARBA" id="ARBA00023033"/>
    </source>
</evidence>
<reference evidence="9" key="1">
    <citation type="submission" date="2017-02" db="EMBL/GenBank/DDBJ databases">
        <authorList>
            <person name="Tafer H."/>
            <person name="Lopandic K."/>
        </authorList>
    </citation>
    <scope>NUCLEOTIDE SEQUENCE [LARGE SCALE GENOMIC DNA]</scope>
    <source>
        <strain evidence="9">CBS 366.77</strain>
    </source>
</reference>
<keyword evidence="5" id="KW-0521">NADP</keyword>
<evidence type="ECO:0000313" key="9">
    <source>
        <dbReference type="Proteomes" id="UP000266188"/>
    </source>
</evidence>
<comment type="caution">
    <text evidence="8">The sequence shown here is derived from an EMBL/GenBank/DDBJ whole genome shotgun (WGS) entry which is preliminary data.</text>
</comment>
<dbReference type="GO" id="GO:0050660">
    <property type="term" value="F:flavin adenine dinucleotide binding"/>
    <property type="evidence" value="ECO:0007669"/>
    <property type="project" value="InterPro"/>
</dbReference>
<comment type="similarity">
    <text evidence="2">Belongs to the FAD-binding monooxygenase family.</text>
</comment>
<dbReference type="InterPro" id="IPR020946">
    <property type="entry name" value="Flavin_mOase-like"/>
</dbReference>
<keyword evidence="3" id="KW-0285">Flavoprotein</keyword>
<keyword evidence="7 8" id="KW-0503">Monooxygenase</keyword>
<dbReference type="GO" id="GO:0050661">
    <property type="term" value="F:NADP binding"/>
    <property type="evidence" value="ECO:0007669"/>
    <property type="project" value="InterPro"/>
</dbReference>
<dbReference type="EMBL" id="MVGC01000010">
    <property type="protein sequence ID" value="RJE27050.1"/>
    <property type="molecule type" value="Genomic_DNA"/>
</dbReference>
<dbReference type="InterPro" id="IPR050775">
    <property type="entry name" value="FAD-binding_Monooxygenases"/>
</dbReference>
<protein>
    <submittedName>
        <fullName evidence="8">Monooxygenase</fullName>
    </submittedName>
</protein>
<gene>
    <name evidence="8" type="ORF">PHISCL_00635</name>
</gene>
<evidence type="ECO:0000256" key="3">
    <source>
        <dbReference type="ARBA" id="ARBA00022630"/>
    </source>
</evidence>
<dbReference type="PANTHER" id="PTHR43098:SF3">
    <property type="entry name" value="L-ORNITHINE N(5)-MONOOXYGENASE-RELATED"/>
    <property type="match status" value="1"/>
</dbReference>
<evidence type="ECO:0000256" key="5">
    <source>
        <dbReference type="ARBA" id="ARBA00022857"/>
    </source>
</evidence>
<accession>A0A3A2ZWH3</accession>